<protein>
    <submittedName>
        <fullName evidence="1">Uncharacterized protein</fullName>
    </submittedName>
</protein>
<dbReference type="VEuPathDB" id="FungiDB:SDRG_04114"/>
<dbReference type="InParanoid" id="T0S0E9"/>
<organism evidence="1 2">
    <name type="scientific">Saprolegnia diclina (strain VS20)</name>
    <dbReference type="NCBI Taxonomy" id="1156394"/>
    <lineage>
        <taxon>Eukaryota</taxon>
        <taxon>Sar</taxon>
        <taxon>Stramenopiles</taxon>
        <taxon>Oomycota</taxon>
        <taxon>Saprolegniomycetes</taxon>
        <taxon>Saprolegniales</taxon>
        <taxon>Saprolegniaceae</taxon>
        <taxon>Saprolegnia</taxon>
    </lineage>
</organism>
<reference evidence="1 2" key="1">
    <citation type="submission" date="2012-04" db="EMBL/GenBank/DDBJ databases">
        <title>The Genome Sequence of Saprolegnia declina VS20.</title>
        <authorList>
            <consortium name="The Broad Institute Genome Sequencing Platform"/>
            <person name="Russ C."/>
            <person name="Nusbaum C."/>
            <person name="Tyler B."/>
            <person name="van West P."/>
            <person name="Dieguez-Uribeondo J."/>
            <person name="de Bruijn I."/>
            <person name="Tripathy S."/>
            <person name="Jiang R."/>
            <person name="Young S.K."/>
            <person name="Zeng Q."/>
            <person name="Gargeya S."/>
            <person name="Fitzgerald M."/>
            <person name="Haas B."/>
            <person name="Abouelleil A."/>
            <person name="Alvarado L."/>
            <person name="Arachchi H.M."/>
            <person name="Berlin A."/>
            <person name="Chapman S.B."/>
            <person name="Goldberg J."/>
            <person name="Griggs A."/>
            <person name="Gujja S."/>
            <person name="Hansen M."/>
            <person name="Howarth C."/>
            <person name="Imamovic A."/>
            <person name="Larimer J."/>
            <person name="McCowen C."/>
            <person name="Montmayeur A."/>
            <person name="Murphy C."/>
            <person name="Neiman D."/>
            <person name="Pearson M."/>
            <person name="Priest M."/>
            <person name="Roberts A."/>
            <person name="Saif S."/>
            <person name="Shea T."/>
            <person name="Sisk P."/>
            <person name="Sykes S."/>
            <person name="Wortman J."/>
            <person name="Nusbaum C."/>
            <person name="Birren B."/>
        </authorList>
    </citation>
    <scope>NUCLEOTIDE SEQUENCE [LARGE SCALE GENOMIC DNA]</scope>
    <source>
        <strain evidence="1 2">VS20</strain>
    </source>
</reference>
<keyword evidence="2" id="KW-1185">Reference proteome</keyword>
<dbReference type="RefSeq" id="XP_008607995.1">
    <property type="nucleotide sequence ID" value="XM_008609773.1"/>
</dbReference>
<evidence type="ECO:0000313" key="2">
    <source>
        <dbReference type="Proteomes" id="UP000030762"/>
    </source>
</evidence>
<accession>T0S0E9</accession>
<evidence type="ECO:0000313" key="1">
    <source>
        <dbReference type="EMBL" id="EQC38403.1"/>
    </source>
</evidence>
<dbReference type="AlphaFoldDB" id="T0S0E9"/>
<dbReference type="Proteomes" id="UP000030762">
    <property type="component" value="Unassembled WGS sequence"/>
</dbReference>
<dbReference type="EMBL" id="JH767141">
    <property type="protein sequence ID" value="EQC38403.1"/>
    <property type="molecule type" value="Genomic_DNA"/>
</dbReference>
<proteinExistence type="predicted"/>
<sequence length="103" mass="11566">MALDDAMNATLQQLVDDKVLVGDTRADVARLYAFSPGYACMAPTNQDTPSMFLAHGLAKRYTPKGVDQFAKYGAHVLQQRTRPYNVVAYSNARLFPEWQFDYA</sequence>
<name>T0S0E9_SAPDV</name>
<dbReference type="GeneID" id="19944841"/>
<gene>
    <name evidence="1" type="ORF">SDRG_04114</name>
</gene>